<name>A0A6L3T451_9HYPH</name>
<dbReference type="Pfam" id="PF12710">
    <property type="entry name" value="HAD"/>
    <property type="match status" value="1"/>
</dbReference>
<protein>
    <submittedName>
        <fullName evidence="7">UbiA family prenyltransferase</fullName>
    </submittedName>
</protein>
<dbReference type="GO" id="GO:0005886">
    <property type="term" value="C:plasma membrane"/>
    <property type="evidence" value="ECO:0007669"/>
    <property type="project" value="TreeGrafter"/>
</dbReference>
<feature type="transmembrane region" description="Helical" evidence="6">
    <location>
        <begin position="349"/>
        <end position="365"/>
    </location>
</feature>
<dbReference type="EMBL" id="VZZK01000016">
    <property type="protein sequence ID" value="KAB1078017.1"/>
    <property type="molecule type" value="Genomic_DNA"/>
</dbReference>
<gene>
    <name evidence="7" type="ORF">F6X53_16085</name>
</gene>
<evidence type="ECO:0000256" key="6">
    <source>
        <dbReference type="SAM" id="Phobius"/>
    </source>
</evidence>
<dbReference type="Pfam" id="PF01040">
    <property type="entry name" value="UbiA"/>
    <property type="match status" value="1"/>
</dbReference>
<comment type="subcellular location">
    <subcellularLocation>
        <location evidence="1">Membrane</location>
        <topology evidence="1">Multi-pass membrane protein</topology>
    </subcellularLocation>
</comment>
<dbReference type="GO" id="GO:0009247">
    <property type="term" value="P:glycolipid biosynthetic process"/>
    <property type="evidence" value="ECO:0007669"/>
    <property type="project" value="TreeGrafter"/>
</dbReference>
<evidence type="ECO:0000313" key="8">
    <source>
        <dbReference type="Proteomes" id="UP000474159"/>
    </source>
</evidence>
<sequence>MTDSAALENTGAIPLVVDLDGTLIKTDLLIEALFAHLGQDIAGTFFVARALAGGKAAMKHALAARIEIDAALLPYDEAVLDLIKEARSQGRPVYLATASHESKAQAVARHLGIFHGVFATTHSHNLLGPNKARALIDAFGSRGFDYIGNSYPDLAIWQEARRAYAVRTSAGVRRKAERLGLTLQPIASSDSGQWMTWLKALRVHQYAKNTLVFVPLLTSHNFQTHAILMACMAFVTFSLAASAVYLLNDLMDIDADRRHPTKRNRPFARGALSMKAGMAAIVGLFALAIAGASQVSTLYLLTLIGYIALTTAYSLFIKRKMIIDIVVLAMLYTVRVVAGAVAIDVVLSEWLLTFSMFVFTSLALIKRYTELAMRMDNGLGDPTNRNYRKSDLTVIGGLAAATGMNAVTVFALYLSSPAVTANYGSPKILWAICPLLVYVLGRMLVMAHRRDLHDDPVVFALRDRVTRLAVVTAGALVLIAL</sequence>
<feature type="transmembrane region" description="Helical" evidence="6">
    <location>
        <begin position="323"/>
        <end position="343"/>
    </location>
</feature>
<feature type="transmembrane region" description="Helical" evidence="6">
    <location>
        <begin position="267"/>
        <end position="292"/>
    </location>
</feature>
<dbReference type="PANTHER" id="PTHR11048:SF5">
    <property type="entry name" value="DECAPRENYL-PHOSPHATE PHOSPHORIBOSYLTRANSFERASE"/>
    <property type="match status" value="1"/>
</dbReference>
<proteinExistence type="predicted"/>
<dbReference type="InterPro" id="IPR023214">
    <property type="entry name" value="HAD_sf"/>
</dbReference>
<organism evidence="7 8">
    <name type="scientific">Methylobacterium soli</name>
    <dbReference type="NCBI Taxonomy" id="553447"/>
    <lineage>
        <taxon>Bacteria</taxon>
        <taxon>Pseudomonadati</taxon>
        <taxon>Pseudomonadota</taxon>
        <taxon>Alphaproteobacteria</taxon>
        <taxon>Hyphomicrobiales</taxon>
        <taxon>Methylobacteriaceae</taxon>
        <taxon>Methylobacterium</taxon>
    </lineage>
</organism>
<feature type="transmembrane region" description="Helical" evidence="6">
    <location>
        <begin position="392"/>
        <end position="416"/>
    </location>
</feature>
<dbReference type="Proteomes" id="UP000474159">
    <property type="component" value="Unassembled WGS sequence"/>
</dbReference>
<accession>A0A6L3T451</accession>
<keyword evidence="2" id="KW-1003">Cell membrane</keyword>
<dbReference type="OrthoDB" id="9803632at2"/>
<keyword evidence="8" id="KW-1185">Reference proteome</keyword>
<dbReference type="SUPFAM" id="SSF56784">
    <property type="entry name" value="HAD-like"/>
    <property type="match status" value="1"/>
</dbReference>
<dbReference type="CDD" id="cd13963">
    <property type="entry name" value="PT_UbiA_2"/>
    <property type="match status" value="1"/>
</dbReference>
<evidence type="ECO:0000313" key="7">
    <source>
        <dbReference type="EMBL" id="KAB1078017.1"/>
    </source>
</evidence>
<reference evidence="7 8" key="1">
    <citation type="submission" date="2019-09" db="EMBL/GenBank/DDBJ databases">
        <title>YIM 48816 draft genome.</title>
        <authorList>
            <person name="Jiang L."/>
        </authorList>
    </citation>
    <scope>NUCLEOTIDE SEQUENCE [LARGE SCALE GENOMIC DNA]</scope>
    <source>
        <strain evidence="7 8">YIM 48816</strain>
    </source>
</reference>
<keyword evidence="4 6" id="KW-1133">Transmembrane helix</keyword>
<dbReference type="Gene3D" id="1.10.357.140">
    <property type="entry name" value="UbiA prenyltransferase"/>
    <property type="match status" value="1"/>
</dbReference>
<keyword evidence="3 6" id="KW-0812">Transmembrane</keyword>
<feature type="transmembrane region" description="Helical" evidence="6">
    <location>
        <begin position="298"/>
        <end position="316"/>
    </location>
</feature>
<dbReference type="InterPro" id="IPR044878">
    <property type="entry name" value="UbiA_sf"/>
</dbReference>
<dbReference type="GO" id="GO:0016765">
    <property type="term" value="F:transferase activity, transferring alkyl or aryl (other than methyl) groups"/>
    <property type="evidence" value="ECO:0007669"/>
    <property type="project" value="InterPro"/>
</dbReference>
<dbReference type="PANTHER" id="PTHR11048">
    <property type="entry name" value="PRENYLTRANSFERASES"/>
    <property type="match status" value="1"/>
</dbReference>
<dbReference type="AlphaFoldDB" id="A0A6L3T451"/>
<dbReference type="Gene3D" id="3.40.50.1000">
    <property type="entry name" value="HAD superfamily/HAD-like"/>
    <property type="match status" value="1"/>
</dbReference>
<keyword evidence="7" id="KW-0808">Transferase</keyword>
<dbReference type="InterPro" id="IPR039653">
    <property type="entry name" value="Prenyltransferase"/>
</dbReference>
<evidence type="ECO:0000256" key="3">
    <source>
        <dbReference type="ARBA" id="ARBA00022692"/>
    </source>
</evidence>
<feature type="transmembrane region" description="Helical" evidence="6">
    <location>
        <begin position="428"/>
        <end position="445"/>
    </location>
</feature>
<evidence type="ECO:0000256" key="1">
    <source>
        <dbReference type="ARBA" id="ARBA00004141"/>
    </source>
</evidence>
<dbReference type="NCBIfam" id="NF006088">
    <property type="entry name" value="PRK08238.1"/>
    <property type="match status" value="1"/>
</dbReference>
<dbReference type="InterPro" id="IPR036412">
    <property type="entry name" value="HAD-like_sf"/>
</dbReference>
<dbReference type="RefSeq" id="WP_151001225.1">
    <property type="nucleotide sequence ID" value="NZ_VZZK01000016.1"/>
</dbReference>
<evidence type="ECO:0000256" key="5">
    <source>
        <dbReference type="ARBA" id="ARBA00023136"/>
    </source>
</evidence>
<evidence type="ECO:0000256" key="4">
    <source>
        <dbReference type="ARBA" id="ARBA00022989"/>
    </source>
</evidence>
<feature type="transmembrane region" description="Helical" evidence="6">
    <location>
        <begin position="226"/>
        <end position="247"/>
    </location>
</feature>
<dbReference type="InterPro" id="IPR000537">
    <property type="entry name" value="UbiA_prenyltransferase"/>
</dbReference>
<evidence type="ECO:0000256" key="2">
    <source>
        <dbReference type="ARBA" id="ARBA00022475"/>
    </source>
</evidence>
<keyword evidence="5 6" id="KW-0472">Membrane</keyword>
<comment type="caution">
    <text evidence="7">The sequence shown here is derived from an EMBL/GenBank/DDBJ whole genome shotgun (WGS) entry which is preliminary data.</text>
</comment>